<protein>
    <submittedName>
        <fullName evidence="1">Uncharacterized protein</fullName>
    </submittedName>
</protein>
<sequence>MDSSPLLSLFILLTFSCIPPLYSDPSARPSTSTSASTSTPIPSPSPPAPPSQASFSPLRPSIVIIVTILTALFGITFILLLYAKHCSHDGGSPGGYPGSLSAPAVGRKNSGIDRTVVESLPVFRFSSLKGNKEGLECVVCLARFEPTETLRLLPKCGHAFHVECVDTWLDAHSTCPLCRNRVDPEDILIPGRDVIIPISNDDQEENPSAPASASTPGAAAGGIRRVSGRHSYAGERARAFGDSIRSKFAFRRSLDGNGAATSRKDGLLRTAADGGEVDGLRGGKSKADRKVEHRIVVSDGKGGSDDVQTSDMLYLETRSMMSEGSHGMGGRSLREEEGRIAAINGRSTSAMSGLDRRLRTESPSGSMGPPAGE</sequence>
<dbReference type="EMBL" id="CM042883">
    <property type="protein sequence ID" value="KAI4377555.1"/>
    <property type="molecule type" value="Genomic_DNA"/>
</dbReference>
<organism evidence="1 2">
    <name type="scientific">Melastoma candidum</name>
    <dbReference type="NCBI Taxonomy" id="119954"/>
    <lineage>
        <taxon>Eukaryota</taxon>
        <taxon>Viridiplantae</taxon>
        <taxon>Streptophyta</taxon>
        <taxon>Embryophyta</taxon>
        <taxon>Tracheophyta</taxon>
        <taxon>Spermatophyta</taxon>
        <taxon>Magnoliopsida</taxon>
        <taxon>eudicotyledons</taxon>
        <taxon>Gunneridae</taxon>
        <taxon>Pentapetalae</taxon>
        <taxon>rosids</taxon>
        <taxon>malvids</taxon>
        <taxon>Myrtales</taxon>
        <taxon>Melastomataceae</taxon>
        <taxon>Melastomatoideae</taxon>
        <taxon>Melastomateae</taxon>
        <taxon>Melastoma</taxon>
    </lineage>
</organism>
<name>A0ACB9RFS9_9MYRT</name>
<comment type="caution">
    <text evidence="1">The sequence shown here is derived from an EMBL/GenBank/DDBJ whole genome shotgun (WGS) entry which is preliminary data.</text>
</comment>
<proteinExistence type="predicted"/>
<gene>
    <name evidence="1" type="ORF">MLD38_015161</name>
</gene>
<evidence type="ECO:0000313" key="1">
    <source>
        <dbReference type="EMBL" id="KAI4377555.1"/>
    </source>
</evidence>
<reference evidence="2" key="1">
    <citation type="journal article" date="2023" name="Front. Plant Sci.">
        <title>Chromosomal-level genome assembly of Melastoma candidum provides insights into trichome evolution.</title>
        <authorList>
            <person name="Zhong Y."/>
            <person name="Wu W."/>
            <person name="Sun C."/>
            <person name="Zou P."/>
            <person name="Liu Y."/>
            <person name="Dai S."/>
            <person name="Zhou R."/>
        </authorList>
    </citation>
    <scope>NUCLEOTIDE SEQUENCE [LARGE SCALE GENOMIC DNA]</scope>
</reference>
<accession>A0ACB9RFS9</accession>
<evidence type="ECO:0000313" key="2">
    <source>
        <dbReference type="Proteomes" id="UP001057402"/>
    </source>
</evidence>
<dbReference type="Proteomes" id="UP001057402">
    <property type="component" value="Chromosome 4"/>
</dbReference>
<keyword evidence="2" id="KW-1185">Reference proteome</keyword>